<protein>
    <submittedName>
        <fullName evidence="1">Hemin uptake protein hemP</fullName>
    </submittedName>
</protein>
<evidence type="ECO:0000313" key="2">
    <source>
        <dbReference type="Proteomes" id="UP000294887"/>
    </source>
</evidence>
<proteinExistence type="predicted"/>
<gene>
    <name evidence="1" type="ORF">EV695_2632</name>
</gene>
<reference evidence="1 2" key="1">
    <citation type="submission" date="2019-03" db="EMBL/GenBank/DDBJ databases">
        <title>Genomic Encyclopedia of Type Strains, Phase IV (KMG-IV): sequencing the most valuable type-strain genomes for metagenomic binning, comparative biology and taxonomic classification.</title>
        <authorList>
            <person name="Goeker M."/>
        </authorList>
    </citation>
    <scope>NUCLEOTIDE SEQUENCE [LARGE SCALE GENOMIC DNA]</scope>
    <source>
        <strain evidence="1 2">DSM 24830</strain>
    </source>
</reference>
<evidence type="ECO:0000313" key="1">
    <source>
        <dbReference type="EMBL" id="TCJ84673.1"/>
    </source>
</evidence>
<dbReference type="Proteomes" id="UP000294887">
    <property type="component" value="Unassembled WGS sequence"/>
</dbReference>
<dbReference type="AlphaFoldDB" id="A0A4R1ETW4"/>
<dbReference type="InterPro" id="IPR019600">
    <property type="entry name" value="Hemin_uptake_protein_HemP"/>
</dbReference>
<dbReference type="Gene3D" id="2.10.70.10">
    <property type="entry name" value="Complement Module, domain 1"/>
    <property type="match status" value="1"/>
</dbReference>
<keyword evidence="2" id="KW-1185">Reference proteome</keyword>
<accession>A0A4R1ETW4</accession>
<dbReference type="EMBL" id="SMFQ01000004">
    <property type="protein sequence ID" value="TCJ84673.1"/>
    <property type="molecule type" value="Genomic_DNA"/>
</dbReference>
<dbReference type="RefSeq" id="WP_131906415.1">
    <property type="nucleotide sequence ID" value="NZ_BAAAFU010000006.1"/>
</dbReference>
<sequence>MVSEDMNQIDVSKIMNGNKKAILRHADKQYLLSITRRGKLILTAAEQSLLPKQYKVFLKET</sequence>
<comment type="caution">
    <text evidence="1">The sequence shown here is derived from an EMBL/GenBank/DDBJ whole genome shotgun (WGS) entry which is preliminary data.</text>
</comment>
<dbReference type="OrthoDB" id="5625305at2"/>
<name>A0A4R1ETW4_9GAMM</name>
<dbReference type="Pfam" id="PF10636">
    <property type="entry name" value="hemP"/>
    <property type="match status" value="1"/>
</dbReference>
<organism evidence="1 2">
    <name type="scientific">Cocleimonas flava</name>
    <dbReference type="NCBI Taxonomy" id="634765"/>
    <lineage>
        <taxon>Bacteria</taxon>
        <taxon>Pseudomonadati</taxon>
        <taxon>Pseudomonadota</taxon>
        <taxon>Gammaproteobacteria</taxon>
        <taxon>Thiotrichales</taxon>
        <taxon>Thiotrichaceae</taxon>
        <taxon>Cocleimonas</taxon>
    </lineage>
</organism>